<reference evidence="7 8" key="1">
    <citation type="submission" date="2018-07" db="EMBL/GenBank/DDBJ databases">
        <title>High-quality-draft genome sequence of Gaiella occulta.</title>
        <authorList>
            <person name="Severino R."/>
            <person name="Froufe H.J.C."/>
            <person name="Rainey F.A."/>
            <person name="Barroso C."/>
            <person name="Albuquerque L."/>
            <person name="Lobo-Da-Cunha A."/>
            <person name="Da Costa M.S."/>
            <person name="Egas C."/>
        </authorList>
    </citation>
    <scope>NUCLEOTIDE SEQUENCE [LARGE SCALE GENOMIC DNA]</scope>
    <source>
        <strain evidence="7 8">F2-233</strain>
    </source>
</reference>
<evidence type="ECO:0000313" key="8">
    <source>
        <dbReference type="Proteomes" id="UP000254134"/>
    </source>
</evidence>
<comment type="similarity">
    <text evidence="1">Belongs to the transposase IS21/IS408/IS1162 family.</text>
</comment>
<keyword evidence="8" id="KW-1185">Reference proteome</keyword>
<evidence type="ECO:0000256" key="3">
    <source>
        <dbReference type="ARBA" id="ARBA00023125"/>
    </source>
</evidence>
<proteinExistence type="inferred from homology"/>
<evidence type="ECO:0000313" key="7">
    <source>
        <dbReference type="EMBL" id="RDI73169.1"/>
    </source>
</evidence>
<protein>
    <recommendedName>
        <fullName evidence="6">HTH IS21-type domain-containing protein</fullName>
    </recommendedName>
</protein>
<name>A0A7M2YU72_9ACTN</name>
<dbReference type="Pfam" id="PF22483">
    <property type="entry name" value="Mu-transpos_C_2"/>
    <property type="match status" value="1"/>
</dbReference>
<evidence type="ECO:0000256" key="1">
    <source>
        <dbReference type="ARBA" id="ARBA00009277"/>
    </source>
</evidence>
<reference evidence="8" key="2">
    <citation type="journal article" date="2019" name="MicrobiologyOpen">
        <title>High-quality draft genome sequence of Gaiella occulta isolated from a 150 meter deep mineral water borehole and comparison with the genome sequences of other deep-branching lineages of the phylum Actinobacteria.</title>
        <authorList>
            <person name="Severino R."/>
            <person name="Froufe H.J.C."/>
            <person name="Barroso C."/>
            <person name="Albuquerque L."/>
            <person name="Lobo-da-Cunha A."/>
            <person name="da Costa M.S."/>
            <person name="Egas C."/>
        </authorList>
    </citation>
    <scope>NUCLEOTIDE SEQUENCE [LARGE SCALE GENOMIC DNA]</scope>
    <source>
        <strain evidence="8">F2-233</strain>
    </source>
</reference>
<dbReference type="InterPro" id="IPR017894">
    <property type="entry name" value="HTH_IS21_transposase_type"/>
</dbReference>
<dbReference type="Proteomes" id="UP000254134">
    <property type="component" value="Unassembled WGS sequence"/>
</dbReference>
<organism evidence="7 8">
    <name type="scientific">Gaiella occulta</name>
    <dbReference type="NCBI Taxonomy" id="1002870"/>
    <lineage>
        <taxon>Bacteria</taxon>
        <taxon>Bacillati</taxon>
        <taxon>Actinomycetota</taxon>
        <taxon>Thermoleophilia</taxon>
        <taxon>Gaiellales</taxon>
        <taxon>Gaiellaceae</taxon>
        <taxon>Gaiella</taxon>
    </lineage>
</organism>
<evidence type="ECO:0000256" key="2">
    <source>
        <dbReference type="ARBA" id="ARBA00022578"/>
    </source>
</evidence>
<evidence type="ECO:0000256" key="4">
    <source>
        <dbReference type="ARBA" id="ARBA00023172"/>
    </source>
</evidence>
<keyword evidence="4" id="KW-0233">DNA recombination</keyword>
<dbReference type="GO" id="GO:0032196">
    <property type="term" value="P:transposition"/>
    <property type="evidence" value="ECO:0007669"/>
    <property type="project" value="UniProtKB-KW"/>
</dbReference>
<dbReference type="EMBL" id="QQZY01000021">
    <property type="protein sequence ID" value="RDI73169.1"/>
    <property type="molecule type" value="Genomic_DNA"/>
</dbReference>
<feature type="domain" description="HTH IS21-type" evidence="6">
    <location>
        <begin position="7"/>
        <end position="70"/>
    </location>
</feature>
<keyword evidence="2" id="KW-0815">Transposition</keyword>
<dbReference type="GO" id="GO:0003677">
    <property type="term" value="F:DNA binding"/>
    <property type="evidence" value="ECO:0007669"/>
    <property type="project" value="UniProtKB-KW"/>
</dbReference>
<dbReference type="NCBIfam" id="NF033546">
    <property type="entry name" value="transpos_IS21"/>
    <property type="match status" value="1"/>
</dbReference>
<evidence type="ECO:0000259" key="6">
    <source>
        <dbReference type="PROSITE" id="PS50531"/>
    </source>
</evidence>
<sequence length="512" mass="57023">MWSRMEQFEQIRRDRDREGLSIRALAERHGVHRRAVRQALASPLPPAKRSPLGRPAPRLGPYRPLIDAWLEADREAPRKQRHTAKRIWRRLVDEHGAEVAETTVRDYVRGRKRAMGWPVGEVFIPQVHDPGVGAEVDWGEAEVDLAGVRTTIHLFFMRPSFSGAAFCQASLVETQQAFLELHVEAFDWFGGVFEQIRYDNPTSAVKRVLRGRRRVESDRFVALRSHYLYAAAFTRPGIEGAHEKGGVEGEVGRFRRNHLVPVPAFATMAELNALLLAGCEADLRRRIVGRAVTVGEAWAQERPLLRPLPADPFDAADTATPRVDAKSLVTVRQNRYSVPVRLAGLRVSVRIGAREITVSHSGTVVARHERLQGRYGTSATLDHYLELLERKPGGLQHSLALRQERERGGWPGCFDELWAALTVRYGGSEAARQMVDVLLLSREHDPGRVELAVQGALAAGAHDGRAVAVLARRADATGQPSPPLEQLEPRLAVHARPAPDLTEYNELIGAAQ</sequence>
<dbReference type="OrthoDB" id="2065409at2"/>
<accession>A0A7M2YU72</accession>
<evidence type="ECO:0000256" key="5">
    <source>
        <dbReference type="SAM" id="MobiDB-lite"/>
    </source>
</evidence>
<dbReference type="RefSeq" id="WP_114797487.1">
    <property type="nucleotide sequence ID" value="NZ_QQZY01000021.1"/>
</dbReference>
<gene>
    <name evidence="7" type="ORF">Gocc_3107</name>
</gene>
<dbReference type="AlphaFoldDB" id="A0A7M2YU72"/>
<feature type="region of interest" description="Disordered" evidence="5">
    <location>
        <begin position="39"/>
        <end position="59"/>
    </location>
</feature>
<dbReference type="PANTHER" id="PTHR35004">
    <property type="entry name" value="TRANSPOSASE RV3428C-RELATED"/>
    <property type="match status" value="1"/>
</dbReference>
<comment type="caution">
    <text evidence="7">The sequence shown here is derived from an EMBL/GenBank/DDBJ whole genome shotgun (WGS) entry which is preliminary data.</text>
</comment>
<dbReference type="PROSITE" id="PS50531">
    <property type="entry name" value="HTH_IS21"/>
    <property type="match status" value="1"/>
</dbReference>
<dbReference type="GO" id="GO:0006310">
    <property type="term" value="P:DNA recombination"/>
    <property type="evidence" value="ECO:0007669"/>
    <property type="project" value="UniProtKB-KW"/>
</dbReference>
<dbReference type="InterPro" id="IPR054353">
    <property type="entry name" value="IstA-like_C"/>
</dbReference>
<keyword evidence="3" id="KW-0238">DNA-binding</keyword>